<feature type="compositionally biased region" description="Basic and acidic residues" evidence="1">
    <location>
        <begin position="189"/>
        <end position="218"/>
    </location>
</feature>
<gene>
    <name evidence="2" type="ORF">SEMRO_1352_G265310.1</name>
</gene>
<feature type="compositionally biased region" description="Basic and acidic residues" evidence="1">
    <location>
        <begin position="264"/>
        <end position="284"/>
    </location>
</feature>
<sequence length="284" mass="30879">MDDNGGGKLPAKDAGLSNSALSVGMALIFVGNLIASDGESVDLATALGRAEAAADRLWMLLLGLAAENPTDVSHYNLLEAAQVVLQRLSEDRGGSTAFEPSAFRFAILDMVREDDEETPAGATRGRYKCGRCQALKKGHICPFEPVFFRRRNDDESPLEAMVPDEANTQQWSPDDMSLFTSPGGLSQADEPRAKKPRSPPRDAPKAKKPRYGQDDEKQGYNCGRCGVPKVGHDCPFVVTYKLKKDESLPSPSEKADAQGGEPSDNDHRERDGDNDDEKKSPEEK</sequence>
<name>A0A9N8EKC6_9STRA</name>
<dbReference type="EMBL" id="CAICTM010001350">
    <property type="protein sequence ID" value="CAB9522876.1"/>
    <property type="molecule type" value="Genomic_DNA"/>
</dbReference>
<reference evidence="2" key="1">
    <citation type="submission" date="2020-06" db="EMBL/GenBank/DDBJ databases">
        <authorList>
            <consortium name="Plant Systems Biology data submission"/>
        </authorList>
    </citation>
    <scope>NUCLEOTIDE SEQUENCE</scope>
    <source>
        <strain evidence="2">D6</strain>
    </source>
</reference>
<dbReference type="Proteomes" id="UP001153069">
    <property type="component" value="Unassembled WGS sequence"/>
</dbReference>
<evidence type="ECO:0000256" key="1">
    <source>
        <dbReference type="SAM" id="MobiDB-lite"/>
    </source>
</evidence>
<protein>
    <submittedName>
        <fullName evidence="2">Uncharacterized protein</fullName>
    </submittedName>
</protein>
<feature type="compositionally biased region" description="Polar residues" evidence="1">
    <location>
        <begin position="166"/>
        <end position="184"/>
    </location>
</feature>
<feature type="region of interest" description="Disordered" evidence="1">
    <location>
        <begin position="243"/>
        <end position="284"/>
    </location>
</feature>
<comment type="caution">
    <text evidence="2">The sequence shown here is derived from an EMBL/GenBank/DDBJ whole genome shotgun (WGS) entry which is preliminary data.</text>
</comment>
<feature type="region of interest" description="Disordered" evidence="1">
    <location>
        <begin position="165"/>
        <end position="231"/>
    </location>
</feature>
<proteinExistence type="predicted"/>
<dbReference type="AlphaFoldDB" id="A0A9N8EKC6"/>
<dbReference type="OrthoDB" id="6362633at2759"/>
<evidence type="ECO:0000313" key="2">
    <source>
        <dbReference type="EMBL" id="CAB9522876.1"/>
    </source>
</evidence>
<keyword evidence="3" id="KW-1185">Reference proteome</keyword>
<organism evidence="2 3">
    <name type="scientific">Seminavis robusta</name>
    <dbReference type="NCBI Taxonomy" id="568900"/>
    <lineage>
        <taxon>Eukaryota</taxon>
        <taxon>Sar</taxon>
        <taxon>Stramenopiles</taxon>
        <taxon>Ochrophyta</taxon>
        <taxon>Bacillariophyta</taxon>
        <taxon>Bacillariophyceae</taxon>
        <taxon>Bacillariophycidae</taxon>
        <taxon>Naviculales</taxon>
        <taxon>Naviculaceae</taxon>
        <taxon>Seminavis</taxon>
    </lineage>
</organism>
<accession>A0A9N8EKC6</accession>
<evidence type="ECO:0000313" key="3">
    <source>
        <dbReference type="Proteomes" id="UP001153069"/>
    </source>
</evidence>